<dbReference type="PANTHER" id="PTHR43124:SF3">
    <property type="entry name" value="CHLORAMPHENICOL EFFLUX PUMP RV0191"/>
    <property type="match status" value="1"/>
</dbReference>
<dbReference type="PROSITE" id="PS50850">
    <property type="entry name" value="MFS"/>
    <property type="match status" value="1"/>
</dbReference>
<evidence type="ECO:0000313" key="9">
    <source>
        <dbReference type="Proteomes" id="UP001500618"/>
    </source>
</evidence>
<evidence type="ECO:0000256" key="2">
    <source>
        <dbReference type="ARBA" id="ARBA00022475"/>
    </source>
</evidence>
<evidence type="ECO:0000256" key="6">
    <source>
        <dbReference type="SAM" id="Phobius"/>
    </source>
</evidence>
<dbReference type="InterPro" id="IPR036259">
    <property type="entry name" value="MFS_trans_sf"/>
</dbReference>
<feature type="transmembrane region" description="Helical" evidence="6">
    <location>
        <begin position="291"/>
        <end position="309"/>
    </location>
</feature>
<evidence type="ECO:0000256" key="5">
    <source>
        <dbReference type="ARBA" id="ARBA00023136"/>
    </source>
</evidence>
<comment type="caution">
    <text evidence="8">The sequence shown here is derived from an EMBL/GenBank/DDBJ whole genome shotgun (WGS) entry which is preliminary data.</text>
</comment>
<dbReference type="SUPFAM" id="SSF103473">
    <property type="entry name" value="MFS general substrate transporter"/>
    <property type="match status" value="1"/>
</dbReference>
<reference evidence="8 9" key="1">
    <citation type="journal article" date="2019" name="Int. J. Syst. Evol. Microbiol.">
        <title>The Global Catalogue of Microorganisms (GCM) 10K type strain sequencing project: providing services to taxonomists for standard genome sequencing and annotation.</title>
        <authorList>
            <consortium name="The Broad Institute Genomics Platform"/>
            <consortium name="The Broad Institute Genome Sequencing Center for Infectious Disease"/>
            <person name="Wu L."/>
            <person name="Ma J."/>
        </authorList>
    </citation>
    <scope>NUCLEOTIDE SEQUENCE [LARGE SCALE GENOMIC DNA]</scope>
    <source>
        <strain evidence="8 9">JCM 14718</strain>
    </source>
</reference>
<feature type="transmembrane region" description="Helical" evidence="6">
    <location>
        <begin position="235"/>
        <end position="255"/>
    </location>
</feature>
<dbReference type="EMBL" id="BAAANY010000010">
    <property type="protein sequence ID" value="GAA1681443.1"/>
    <property type="molecule type" value="Genomic_DNA"/>
</dbReference>
<feature type="domain" description="Major facilitator superfamily (MFS) profile" evidence="7">
    <location>
        <begin position="4"/>
        <end position="378"/>
    </location>
</feature>
<dbReference type="InterPro" id="IPR020846">
    <property type="entry name" value="MFS_dom"/>
</dbReference>
<dbReference type="InterPro" id="IPR011701">
    <property type="entry name" value="MFS"/>
</dbReference>
<dbReference type="RefSeq" id="WP_344311184.1">
    <property type="nucleotide sequence ID" value="NZ_BAAANY010000010.1"/>
</dbReference>
<feature type="transmembrane region" description="Helical" evidence="6">
    <location>
        <begin position="330"/>
        <end position="350"/>
    </location>
</feature>
<keyword evidence="3 6" id="KW-0812">Transmembrane</keyword>
<gene>
    <name evidence="8" type="ORF">GCM10009765_33210</name>
</gene>
<dbReference type="InterPro" id="IPR050189">
    <property type="entry name" value="MFS_Efflux_Transporters"/>
</dbReference>
<evidence type="ECO:0000256" key="4">
    <source>
        <dbReference type="ARBA" id="ARBA00022989"/>
    </source>
</evidence>
<feature type="transmembrane region" description="Helical" evidence="6">
    <location>
        <begin position="100"/>
        <end position="121"/>
    </location>
</feature>
<feature type="transmembrane region" description="Helical" evidence="6">
    <location>
        <begin position="356"/>
        <end position="374"/>
    </location>
</feature>
<name>A0ABN2H3N9_9ACTN</name>
<dbReference type="PANTHER" id="PTHR43124">
    <property type="entry name" value="PURINE EFFLUX PUMP PBUE"/>
    <property type="match status" value="1"/>
</dbReference>
<evidence type="ECO:0000259" key="7">
    <source>
        <dbReference type="PROSITE" id="PS50850"/>
    </source>
</evidence>
<feature type="transmembrane region" description="Helical" evidence="6">
    <location>
        <begin position="267"/>
        <end position="285"/>
    </location>
</feature>
<dbReference type="Pfam" id="PF07690">
    <property type="entry name" value="MFS_1"/>
    <property type="match status" value="1"/>
</dbReference>
<keyword evidence="9" id="KW-1185">Reference proteome</keyword>
<evidence type="ECO:0000313" key="8">
    <source>
        <dbReference type="EMBL" id="GAA1681443.1"/>
    </source>
</evidence>
<accession>A0ABN2H3N9</accession>
<dbReference type="Proteomes" id="UP001500618">
    <property type="component" value="Unassembled WGS sequence"/>
</dbReference>
<organism evidence="8 9">
    <name type="scientific">Fodinicola feengrottensis</name>
    <dbReference type="NCBI Taxonomy" id="435914"/>
    <lineage>
        <taxon>Bacteria</taxon>
        <taxon>Bacillati</taxon>
        <taxon>Actinomycetota</taxon>
        <taxon>Actinomycetes</taxon>
        <taxon>Mycobacteriales</taxon>
        <taxon>Fodinicola</taxon>
    </lineage>
</organism>
<keyword evidence="5 6" id="KW-0472">Membrane</keyword>
<feature type="transmembrane region" description="Helical" evidence="6">
    <location>
        <begin position="41"/>
        <end position="63"/>
    </location>
</feature>
<proteinExistence type="predicted"/>
<keyword evidence="4 6" id="KW-1133">Transmembrane helix</keyword>
<protein>
    <submittedName>
        <fullName evidence="8">MFS transporter</fullName>
    </submittedName>
</protein>
<feature type="transmembrane region" description="Helical" evidence="6">
    <location>
        <begin position="70"/>
        <end position="94"/>
    </location>
</feature>
<sequence>MPFAVYVLGMAIFSMGTTEMMLSGLLPLLSADLSVSIPTAALLVSGFALGMAIGGPLLTVFFARLEPKRILIILLALFVVGQSIGAVAPTYAVLMVSRVIAAMAMGTFFGVAASVVVGLAGGHRRARALAVLVGGLTVSSVIGLPAATLVAQHLGWRASFWMVSIFGLLSLIGVATLVPAQRTGAGFDVRGGLRVFRSGRLWATLAANALALAAFLGIFSYISPLLTDVAGFSPAAVPFLQFLYGFGCIAGIAVGGKFADRRPHASLYLSLVVSVVVLAGFALALHSQVATVILFLAFGFVAFGANPAMTSRAMTLAGDSPLGASANTSAFNIGIAIGPWLGGLAIDAGYGFVAPVWIGVALAAASLIVALFAGRAARRPSRTLTTSDAPVLTNEGSAR</sequence>
<comment type="subcellular location">
    <subcellularLocation>
        <location evidence="1">Cell membrane</location>
        <topology evidence="1">Multi-pass membrane protein</topology>
    </subcellularLocation>
</comment>
<feature type="transmembrane region" description="Helical" evidence="6">
    <location>
        <begin position="158"/>
        <end position="180"/>
    </location>
</feature>
<dbReference type="Gene3D" id="1.20.1250.20">
    <property type="entry name" value="MFS general substrate transporter like domains"/>
    <property type="match status" value="2"/>
</dbReference>
<feature type="transmembrane region" description="Helical" evidence="6">
    <location>
        <begin position="201"/>
        <end position="223"/>
    </location>
</feature>
<evidence type="ECO:0000256" key="1">
    <source>
        <dbReference type="ARBA" id="ARBA00004651"/>
    </source>
</evidence>
<keyword evidence="2" id="KW-1003">Cell membrane</keyword>
<evidence type="ECO:0000256" key="3">
    <source>
        <dbReference type="ARBA" id="ARBA00022692"/>
    </source>
</evidence>
<dbReference type="CDD" id="cd17324">
    <property type="entry name" value="MFS_NepI_like"/>
    <property type="match status" value="1"/>
</dbReference>
<feature type="transmembrane region" description="Helical" evidence="6">
    <location>
        <begin position="128"/>
        <end position="152"/>
    </location>
</feature>